<keyword evidence="4" id="KW-1185">Reference proteome</keyword>
<feature type="region of interest" description="Disordered" evidence="2">
    <location>
        <begin position="1"/>
        <end position="27"/>
    </location>
</feature>
<feature type="compositionally biased region" description="Low complexity" evidence="2">
    <location>
        <begin position="9"/>
        <end position="19"/>
    </location>
</feature>
<dbReference type="Gene3D" id="2.120.10.30">
    <property type="entry name" value="TolB, C-terminal domain"/>
    <property type="match status" value="1"/>
</dbReference>
<dbReference type="PANTHER" id="PTHR36842">
    <property type="entry name" value="PROTEIN TOLB HOMOLOG"/>
    <property type="match status" value="1"/>
</dbReference>
<dbReference type="PANTHER" id="PTHR36842:SF1">
    <property type="entry name" value="PROTEIN TOLB"/>
    <property type="match status" value="1"/>
</dbReference>
<proteinExistence type="inferred from homology"/>
<dbReference type="SUPFAM" id="SSF69304">
    <property type="entry name" value="Tricorn protease N-terminal domain"/>
    <property type="match status" value="1"/>
</dbReference>
<dbReference type="EMBL" id="BONW01000013">
    <property type="protein sequence ID" value="GIG88042.1"/>
    <property type="molecule type" value="Genomic_DNA"/>
</dbReference>
<dbReference type="InterPro" id="IPR011659">
    <property type="entry name" value="WD40"/>
</dbReference>
<name>A0ABQ4DZZ0_9ACTN</name>
<accession>A0ABQ4DZZ0</accession>
<dbReference type="InterPro" id="IPR011042">
    <property type="entry name" value="6-blade_b-propeller_TolB-like"/>
</dbReference>
<evidence type="ECO:0000313" key="4">
    <source>
        <dbReference type="Proteomes" id="UP000646749"/>
    </source>
</evidence>
<dbReference type="Pfam" id="PF07676">
    <property type="entry name" value="PD40"/>
    <property type="match status" value="1"/>
</dbReference>
<evidence type="ECO:0000256" key="1">
    <source>
        <dbReference type="ARBA" id="ARBA00009820"/>
    </source>
</evidence>
<gene>
    <name evidence="3" type="ORF">Pen02_29780</name>
</gene>
<organism evidence="3 4">
    <name type="scientific">Plantactinospora endophytica</name>
    <dbReference type="NCBI Taxonomy" id="673535"/>
    <lineage>
        <taxon>Bacteria</taxon>
        <taxon>Bacillati</taxon>
        <taxon>Actinomycetota</taxon>
        <taxon>Actinomycetes</taxon>
        <taxon>Micromonosporales</taxon>
        <taxon>Micromonosporaceae</taxon>
        <taxon>Plantactinospora</taxon>
    </lineage>
</organism>
<comment type="similarity">
    <text evidence="1">Belongs to the TolB family.</text>
</comment>
<dbReference type="Proteomes" id="UP000646749">
    <property type="component" value="Unassembled WGS sequence"/>
</dbReference>
<protein>
    <recommendedName>
        <fullName evidence="5">Biopolymer transporter Tol</fullName>
    </recommendedName>
</protein>
<evidence type="ECO:0000256" key="2">
    <source>
        <dbReference type="SAM" id="MobiDB-lite"/>
    </source>
</evidence>
<evidence type="ECO:0008006" key="5">
    <source>
        <dbReference type="Google" id="ProtNLM"/>
    </source>
</evidence>
<reference evidence="3 4" key="1">
    <citation type="submission" date="2021-01" db="EMBL/GenBank/DDBJ databases">
        <title>Whole genome shotgun sequence of Plantactinospora endophytica NBRC 110450.</title>
        <authorList>
            <person name="Komaki H."/>
            <person name="Tamura T."/>
        </authorList>
    </citation>
    <scope>NUCLEOTIDE SEQUENCE [LARGE SCALE GENOMIC DNA]</scope>
    <source>
        <strain evidence="3 4">NBRC 110450</strain>
    </source>
</reference>
<sequence>MSLSPPGPRGARAPTATPGYDRPQGEVERGSVRLRTLLPGQTCQIWTAEPSGGEPVRQFETALCRLESPNWLSSGDALVLNGEGLLWRLSLAPTRQLEKIEVTGVPQLNNDHVLDPDGEHIYLSAYDRQIYRAPVSGGAAELVTTDSSVGVQHFLHGVHPRGDRLAFIGLRPAPGDGRTLADVFTMSVDGGDYRKLTSGPGHSDGCEYSPDGEWVYFNTELFDGHAQIARIRPDGSGLERLTFDDHVNWFPHISPDGRWATYLAFSPGTEGHPSNVWVDVKVVALDDWSSATTAARLFGGQGTLNTPSWAPDSSAFAYVSYPTDPAE</sequence>
<evidence type="ECO:0000313" key="3">
    <source>
        <dbReference type="EMBL" id="GIG88042.1"/>
    </source>
</evidence>
<comment type="caution">
    <text evidence="3">The sequence shown here is derived from an EMBL/GenBank/DDBJ whole genome shotgun (WGS) entry which is preliminary data.</text>
</comment>